<evidence type="ECO:0000256" key="1">
    <source>
        <dbReference type="ARBA" id="ARBA00006484"/>
    </source>
</evidence>
<reference evidence="3 4" key="1">
    <citation type="submission" date="2018-08" db="EMBL/GenBank/DDBJ databases">
        <title>Microbacterium lemovicicum sp. nov., a bacterium isolated from a natural uranium-rich soil.</title>
        <authorList>
            <person name="ORTET P."/>
        </authorList>
    </citation>
    <scope>NUCLEOTIDE SEQUENCE [LARGE SCALE GENOMIC DNA]</scope>
    <source>
        <strain evidence="3 4">Viu22</strain>
    </source>
</reference>
<dbReference type="PRINTS" id="PR00081">
    <property type="entry name" value="GDHRDH"/>
</dbReference>
<dbReference type="Proteomes" id="UP000276888">
    <property type="component" value="Chromosome"/>
</dbReference>
<proteinExistence type="inferred from homology"/>
<dbReference type="InterPro" id="IPR036291">
    <property type="entry name" value="NAD(P)-bd_dom_sf"/>
</dbReference>
<dbReference type="GO" id="GO:0016616">
    <property type="term" value="F:oxidoreductase activity, acting on the CH-OH group of donors, NAD or NADP as acceptor"/>
    <property type="evidence" value="ECO:0007669"/>
    <property type="project" value="UniProtKB-ARBA"/>
</dbReference>
<dbReference type="KEGG" id="mlv:CVS47_00833"/>
<dbReference type="Gene3D" id="3.40.50.720">
    <property type="entry name" value="NAD(P)-binding Rossmann-like Domain"/>
    <property type="match status" value="1"/>
</dbReference>
<dbReference type="AlphaFoldDB" id="A0A3S9W8E9"/>
<protein>
    <submittedName>
        <fullName evidence="3">Putative oxidoreductase</fullName>
        <ecNumber evidence="3">1.-.-.-</ecNumber>
    </submittedName>
</protein>
<evidence type="ECO:0000313" key="4">
    <source>
        <dbReference type="Proteomes" id="UP000276888"/>
    </source>
</evidence>
<dbReference type="FunFam" id="3.40.50.720:FF:000047">
    <property type="entry name" value="NADP-dependent L-serine/L-allo-threonine dehydrogenase"/>
    <property type="match status" value="1"/>
</dbReference>
<comment type="similarity">
    <text evidence="1">Belongs to the short-chain dehydrogenases/reductases (SDR) family.</text>
</comment>
<keyword evidence="2 3" id="KW-0560">Oxidoreductase</keyword>
<gene>
    <name evidence="3" type="ORF">CVS47_00833</name>
</gene>
<dbReference type="PANTHER" id="PTHR42901:SF1">
    <property type="entry name" value="ALCOHOL DEHYDROGENASE"/>
    <property type="match status" value="1"/>
</dbReference>
<keyword evidence="4" id="KW-1185">Reference proteome</keyword>
<organism evidence="3 4">
    <name type="scientific">Microbacterium lemovicicum</name>
    <dbReference type="NCBI Taxonomy" id="1072463"/>
    <lineage>
        <taxon>Bacteria</taxon>
        <taxon>Bacillati</taxon>
        <taxon>Actinomycetota</taxon>
        <taxon>Actinomycetes</taxon>
        <taxon>Micrococcales</taxon>
        <taxon>Microbacteriaceae</taxon>
        <taxon>Microbacterium</taxon>
    </lineage>
</organism>
<dbReference type="InterPro" id="IPR002347">
    <property type="entry name" value="SDR_fam"/>
</dbReference>
<dbReference type="EC" id="1.-.-.-" evidence="3"/>
<dbReference type="Pfam" id="PF00106">
    <property type="entry name" value="adh_short"/>
    <property type="match status" value="1"/>
</dbReference>
<dbReference type="SUPFAM" id="SSF51735">
    <property type="entry name" value="NAD(P)-binding Rossmann-fold domains"/>
    <property type="match status" value="1"/>
</dbReference>
<dbReference type="EMBL" id="CP031423">
    <property type="protein sequence ID" value="AZS36233.1"/>
    <property type="molecule type" value="Genomic_DNA"/>
</dbReference>
<evidence type="ECO:0000313" key="3">
    <source>
        <dbReference type="EMBL" id="AZS36233.1"/>
    </source>
</evidence>
<dbReference type="PANTHER" id="PTHR42901">
    <property type="entry name" value="ALCOHOL DEHYDROGENASE"/>
    <property type="match status" value="1"/>
</dbReference>
<sequence>MLRNLGPFSGVGNVDRMSSRRAVVTGASSGIGAATVRALRTSGWDVVGVARRAARLEELAGDTGAEVFAADLTQQADVDALAEWLAQSGSVDALIHVAGGARGTDRIEDGAVDDWQWMFDVNVLAAQRLVAALLPQLRAAAAVNGHADTVFLTSTAATTPYPGGGGYNAAKAAESMVPQVLRQELNGEPIRVIEIAPGMVQTEEFTLNRLGGDAEAAEQVYQGVENPLLAEDVADVVAYAVNAPGHVNLDLVLMRPVAQSAQHLLARGPLRVRGGQD</sequence>
<name>A0A3S9W8E9_9MICO</name>
<accession>A0A3S9W8E9</accession>
<evidence type="ECO:0000256" key="2">
    <source>
        <dbReference type="ARBA" id="ARBA00023002"/>
    </source>
</evidence>